<gene>
    <name evidence="2" type="ORF">GGD90_001340</name>
</gene>
<reference evidence="2 3" key="1">
    <citation type="submission" date="2020-08" db="EMBL/GenBank/DDBJ databases">
        <title>Genome sequencing of Purple Non-Sulfur Bacteria from various extreme environments.</title>
        <authorList>
            <person name="Mayer M."/>
        </authorList>
    </citation>
    <scope>NUCLEOTIDE SEQUENCE [LARGE SCALE GENOMIC DNA]</scope>
    <source>
        <strain evidence="2 3">2761</strain>
    </source>
</reference>
<proteinExistence type="predicted"/>
<comment type="caution">
    <text evidence="2">The sequence shown here is derived from an EMBL/GenBank/DDBJ whole genome shotgun (WGS) entry which is preliminary data.</text>
</comment>
<dbReference type="OrthoDB" id="9792554at2"/>
<sequence length="153" mass="16515">MLSIRDFMSSDHRHCDDLFAAVEAVLEHAQAERLPAAQAAFASFATAIEAHFTAEETLLFPAFEDASGMRFGPTAVMRDEHEQMREQIRLAGDALAAGSADDYAGEAETLLILMQQHNVKEEGILYPMCDRQLVAGAERLVGQIAGCMSGAGA</sequence>
<feature type="domain" description="Hemerythrin-like" evidence="1">
    <location>
        <begin position="5"/>
        <end position="129"/>
    </location>
</feature>
<dbReference type="GO" id="GO:0005886">
    <property type="term" value="C:plasma membrane"/>
    <property type="evidence" value="ECO:0007669"/>
    <property type="project" value="TreeGrafter"/>
</dbReference>
<dbReference type="Gene3D" id="1.20.120.520">
    <property type="entry name" value="nmb1532 protein domain like"/>
    <property type="match status" value="1"/>
</dbReference>
<dbReference type="InterPro" id="IPR012312">
    <property type="entry name" value="Hemerythrin-like"/>
</dbReference>
<accession>A0A840FYN8</accession>
<dbReference type="Pfam" id="PF01814">
    <property type="entry name" value="Hemerythrin"/>
    <property type="match status" value="1"/>
</dbReference>
<dbReference type="PANTHER" id="PTHR39966">
    <property type="entry name" value="BLL2471 PROTEIN-RELATED"/>
    <property type="match status" value="1"/>
</dbReference>
<dbReference type="AlphaFoldDB" id="A0A840FYN8"/>
<dbReference type="Proteomes" id="UP000587070">
    <property type="component" value="Unassembled WGS sequence"/>
</dbReference>
<protein>
    <submittedName>
        <fullName evidence="2">Iron-sulfur cluster repair protein YtfE (RIC family)</fullName>
    </submittedName>
</protein>
<name>A0A840FYN8_RHOTE</name>
<evidence type="ECO:0000313" key="3">
    <source>
        <dbReference type="Proteomes" id="UP000587070"/>
    </source>
</evidence>
<dbReference type="EMBL" id="JACIGE010000004">
    <property type="protein sequence ID" value="MBB4246974.1"/>
    <property type="molecule type" value="Genomic_DNA"/>
</dbReference>
<dbReference type="RefSeq" id="WP_153115490.1">
    <property type="nucleotide sequence ID" value="NZ_JACIGE010000004.1"/>
</dbReference>
<evidence type="ECO:0000259" key="1">
    <source>
        <dbReference type="Pfam" id="PF01814"/>
    </source>
</evidence>
<organism evidence="2 3">
    <name type="scientific">Rhodocyclus tenuis</name>
    <name type="common">Rhodospirillum tenue</name>
    <dbReference type="NCBI Taxonomy" id="1066"/>
    <lineage>
        <taxon>Bacteria</taxon>
        <taxon>Pseudomonadati</taxon>
        <taxon>Pseudomonadota</taxon>
        <taxon>Betaproteobacteria</taxon>
        <taxon>Rhodocyclales</taxon>
        <taxon>Rhodocyclaceae</taxon>
        <taxon>Rhodocyclus</taxon>
    </lineage>
</organism>
<keyword evidence="3" id="KW-1185">Reference proteome</keyword>
<dbReference type="PANTHER" id="PTHR39966:SF3">
    <property type="entry name" value="DUF438 DOMAIN-CONTAINING PROTEIN"/>
    <property type="match status" value="1"/>
</dbReference>
<evidence type="ECO:0000313" key="2">
    <source>
        <dbReference type="EMBL" id="MBB4246974.1"/>
    </source>
</evidence>